<gene>
    <name evidence="3" type="ORF">BBBOND_0005230</name>
</gene>
<evidence type="ECO:0000313" key="3">
    <source>
        <dbReference type="EMBL" id="CDR71862.1"/>
    </source>
</evidence>
<dbReference type="KEGG" id="bbig:BBBOND_0005230"/>
<accession>A0A061BK91</accession>
<keyword evidence="2" id="KW-0472">Membrane</keyword>
<reference evidence="3" key="1">
    <citation type="journal article" date="2014" name="Nucleic Acids Res.">
        <title>The evolutionary dynamics of variant antigen genes in Babesia reveal a history of genomic innovation underlying host-parasite interaction.</title>
        <authorList>
            <person name="Jackson A.P."/>
            <person name="Otto T.D."/>
            <person name="Darby A."/>
            <person name="Ramaprasad A."/>
            <person name="Xia D."/>
            <person name="Echaide I.E."/>
            <person name="Farber M."/>
            <person name="Gahlot S."/>
            <person name="Gamble J."/>
            <person name="Gupta D."/>
            <person name="Gupta Y."/>
            <person name="Jackson L."/>
            <person name="Malandrin L."/>
            <person name="Malas T.B."/>
            <person name="Moussa E."/>
            <person name="Nair M."/>
            <person name="Reid AJ."/>
            <person name="Sanders M."/>
            <person name="Sharma J."/>
            <person name="Tracey A."/>
            <person name="Quail M.A."/>
            <person name="Weir W."/>
            <person name="Wastling J.M."/>
            <person name="Hall N."/>
            <person name="Willadsen P."/>
            <person name="Lingelbach K."/>
            <person name="Shiels B."/>
            <person name="Tait A."/>
            <person name="Berriman M."/>
            <person name="Allred D.R."/>
            <person name="Pain A."/>
        </authorList>
    </citation>
    <scope>NUCLEOTIDE SEQUENCE</scope>
    <source>
        <strain evidence="3">Bond</strain>
    </source>
</reference>
<name>A0A061BK91_BABBI</name>
<dbReference type="EMBL" id="LK055211">
    <property type="protein sequence ID" value="CDR71862.1"/>
    <property type="molecule type" value="Genomic_DNA"/>
</dbReference>
<organism evidence="3">
    <name type="scientific">Babesia bigemina</name>
    <dbReference type="NCBI Taxonomy" id="5866"/>
    <lineage>
        <taxon>Eukaryota</taxon>
        <taxon>Sar</taxon>
        <taxon>Alveolata</taxon>
        <taxon>Apicomplexa</taxon>
        <taxon>Aconoidasida</taxon>
        <taxon>Piroplasmida</taxon>
        <taxon>Babesiidae</taxon>
        <taxon>Babesia</taxon>
    </lineage>
</organism>
<dbReference type="GeneID" id="24562079"/>
<feature type="transmembrane region" description="Helical" evidence="2">
    <location>
        <begin position="1896"/>
        <end position="1917"/>
    </location>
</feature>
<proteinExistence type="predicted"/>
<keyword evidence="2" id="KW-0812">Transmembrane</keyword>
<dbReference type="VEuPathDB" id="PiroplasmaDB:BBBOND_0005230"/>
<sequence>MTSINHYNNLRAIKDIDSKLISLGHLAGQLGGFVGQSEIVKKAVKNAIIVVINSNEELKNDLNDVYISLVTKLSESVNSAGQAVGTDVIEKLSQRVTQQIKLLEEQLKQPNNLYNLPSSPSPSAELAKLHSKLDALRKVEELCENYKNLKNASNNPKNLLDNLCDGLQTFLGYDKTSKGYDGQGIVYSDLDRLCDGVMGFLSGVLSNIYKHLGQHKETITSAITSLEANKHAGKKGFNDAIGEVVAGVGRYNDRVRESNENVKNAITTLSSNVEPIKKELQNDSASNSVEKINKQIETCLHHAERYVGAIKDANDHVNDLQGDLMNKLKSKTEIVKYQRKRLSQLYERQKSDFEEVTKLVGVQLNDAKESITTTVTQKINSFIDELTAIVRALIQKMSEINDTLSQHVERLHDWIEKSHKAVELTIRNVESIACEVGGSKTSHKDKLIESVKALEKKGLDLYKAYYASKDALPKLITAVSDAVTGLDAEIIKGLKTLSSEIKKQVEEYVEEAAVMLSEIQTEVGNKNKAGKNENGDSIDYNWDVLKFVINSFVEKIEGDERSRNYDGLRGIVRGFTEYVTETYADSNFGNTVEEWLKDILGSEPVKSKMKAYFDANSNNLSSKYSDYRSEITKNHISKIATSIRTALKSQIETAGQSFATKGSKDASDNDIVKSYKRLETGSAEFAAQLDTKVAKGDIHALISDIVEGVAADVLKDKGLHNNRTILKYAMDATVSALTSAAKNVSAQVAKLITTSNLHKNVHDAITKTNSIRNVINNTGTAGDKIQGALDLVKDKIEQLGTILTSKELGADIDIAMSNYFYSGDHGIRDKMTAYKSYVSKGGVLGNSIEAIRTNALMAFSKLNTTVDDKLIRRDLSNFHSHMQVFCNAILQAATASNECAKNKLEKLKEWISREKPHADGTLQKFKEDINRLQTDKLNPLMQQVQDIIIQSTSSSELIVEQLQQHVTQQLDDAKDTVIDSIRTKYISFMKSQLTEFIQKATAELDGIPEDINRDLTVGFKGFVKTSADGHTDADHRNGDIIKRFKELAGTIYQSTEYIPQHFAGMSLALMNCFTPIKNYMITEIDRVNTKNNNKGPVRQGSEASYAPTLKYIHHRFSAVCSHLKNEKRFDHEIPLMLDDLTSALSMLKPDGFSNPNSPLLDCIVAGLGAFAGELNKVYIPKYLGAEPIRQWLADAPKGGSEKTSEKNQTLTDDGRNCAKVFLTSLQILFADFYKLRNDYSAWNGEQIHLGKVVQHTKKGSKVIKTEYIANPLGTFFVERGYTVATSETKQDGELQRSDGMIGSNIRDLCYHQFGSLDATTKKLLDGYMESGGETLKLHKLLEYLYDSLHQYYDVCHLKHVPKPTTPSNVYQMLMWLTGLTHTAVYSELTVSGFSDLFEKRDAPKLQDDGESVSFGDDSSETLDAYPRPISAGNLSATLGEVCAYAEQVLIAILGHGHESGIYAVDFNTNPDHLLYPSTAGACLDMLSDILARVYHQCVFIYSQCRNSQYSSGWSDCLYGQRIGGSAWTCNTKQCANQNTDQTGDQTCNQNCKQHPKCGVKSPLQSFLEDGLPGFLPHSFTKPGCKWECTVSNHRGIPCKTPMGFRYLSQVASHVQTGAHLRKALADFCGTSSALTQLCGMLTCLTRQTPQTLGDLFAFYHGLLENFEQTKHKKSAFDAAVDAAYFGEHYEKLQVVSIQVTSDHVTSTSSVDDSGHLKGDLYTLVRCNRTSNPAYPCGPYLQSLTLQTRSMFSNKHAGNYLSWIVYLTETFYTLLDKLYKECCKKCATPGTRCCDKSCIKTCPVKYPAKPVNKELRSKKHSEDCNSIVKCPDTHPTLYKYGFTFGSPHELSGKKGDAKIRTCADFCSALERVLHKDSVLIALIKAIDEFLFDIRDKFFWTTVALWLLSFLYLLHIMVIRLDLLHIKSHLHSPSSHRIAAQSLLAAARVNKLGRVFYLQP</sequence>
<protein>
    <recommendedName>
        <fullName evidence="4">C3H1-type domain-containing protein</fullName>
    </recommendedName>
</protein>
<dbReference type="RefSeq" id="XP_012770805.1">
    <property type="nucleotide sequence ID" value="XM_012915351.1"/>
</dbReference>
<keyword evidence="1" id="KW-0175">Coiled coil</keyword>
<feature type="coiled-coil region" evidence="1">
    <location>
        <begin position="89"/>
        <end position="152"/>
    </location>
</feature>
<evidence type="ECO:0008006" key="4">
    <source>
        <dbReference type="Google" id="ProtNLM"/>
    </source>
</evidence>
<reference evidence="3" key="2">
    <citation type="submission" date="2014-06" db="EMBL/GenBank/DDBJ databases">
        <authorList>
            <person name="Aslett M."/>
            <person name="De Silva Nishadi"/>
        </authorList>
    </citation>
    <scope>NUCLEOTIDE SEQUENCE</scope>
    <source>
        <strain evidence="3">Bond</strain>
    </source>
</reference>
<evidence type="ECO:0000256" key="1">
    <source>
        <dbReference type="SAM" id="Coils"/>
    </source>
</evidence>
<keyword evidence="2" id="KW-1133">Transmembrane helix</keyword>
<evidence type="ECO:0000256" key="2">
    <source>
        <dbReference type="SAM" id="Phobius"/>
    </source>
</evidence>